<dbReference type="NCBIfam" id="TIGR00690">
    <property type="entry name" value="rpoZ"/>
    <property type="match status" value="1"/>
</dbReference>
<dbReference type="EC" id="2.7.7.6" evidence="2 11"/>
<name>A0A6J5JX50_9GAMM</name>
<dbReference type="KEGG" id="acil:ESZ_00315"/>
<evidence type="ECO:0000256" key="9">
    <source>
        <dbReference type="ARBA" id="ARBA00030998"/>
    </source>
</evidence>
<organism evidence="12 13">
    <name type="scientific">Candidatus Azoamicus ciliaticola</name>
    <dbReference type="NCBI Taxonomy" id="2652803"/>
    <lineage>
        <taxon>Bacteria</taxon>
        <taxon>Pseudomonadati</taxon>
        <taxon>Pseudomonadota</taxon>
        <taxon>Gammaproteobacteria</taxon>
        <taxon>Candidatus Azoamicaceae</taxon>
        <taxon>Candidatus Azoamicus</taxon>
    </lineage>
</organism>
<dbReference type="SUPFAM" id="SSF63562">
    <property type="entry name" value="RPB6/omega subunit-like"/>
    <property type="match status" value="1"/>
</dbReference>
<dbReference type="GO" id="GO:0000428">
    <property type="term" value="C:DNA-directed RNA polymerase complex"/>
    <property type="evidence" value="ECO:0007669"/>
    <property type="project" value="UniProtKB-KW"/>
</dbReference>
<dbReference type="HAMAP" id="MF_00366">
    <property type="entry name" value="RNApol_bact_RpoZ"/>
    <property type="match status" value="1"/>
</dbReference>
<evidence type="ECO:0000256" key="10">
    <source>
        <dbReference type="ARBA" id="ARBA00048552"/>
    </source>
</evidence>
<evidence type="ECO:0000256" key="8">
    <source>
        <dbReference type="ARBA" id="ARBA00029924"/>
    </source>
</evidence>
<comment type="catalytic activity">
    <reaction evidence="10 11">
        <text>RNA(n) + a ribonucleoside 5'-triphosphate = RNA(n+1) + diphosphate</text>
        <dbReference type="Rhea" id="RHEA:21248"/>
        <dbReference type="Rhea" id="RHEA-COMP:14527"/>
        <dbReference type="Rhea" id="RHEA-COMP:17342"/>
        <dbReference type="ChEBI" id="CHEBI:33019"/>
        <dbReference type="ChEBI" id="CHEBI:61557"/>
        <dbReference type="ChEBI" id="CHEBI:140395"/>
        <dbReference type="EC" id="2.7.7.6"/>
    </reaction>
</comment>
<evidence type="ECO:0000256" key="7">
    <source>
        <dbReference type="ARBA" id="ARBA00023163"/>
    </source>
</evidence>
<evidence type="ECO:0000313" key="13">
    <source>
        <dbReference type="Proteomes" id="UP000509549"/>
    </source>
</evidence>
<dbReference type="AlphaFoldDB" id="A0A6J5JX50"/>
<dbReference type="RefSeq" id="WP_176605030.1">
    <property type="nucleotide sequence ID" value="NZ_LR794158.1"/>
</dbReference>
<comment type="subunit">
    <text evidence="11">The RNAP catalytic core consists of 2 alpha, 1 beta, 1 beta' and 1 omega subunit. When a sigma factor is associated with the core the holoenzyme is formed, which can initiate transcription.</text>
</comment>
<evidence type="ECO:0000256" key="5">
    <source>
        <dbReference type="ARBA" id="ARBA00022679"/>
    </source>
</evidence>
<evidence type="ECO:0000256" key="4">
    <source>
        <dbReference type="ARBA" id="ARBA00022478"/>
    </source>
</evidence>
<dbReference type="InterPro" id="IPR036161">
    <property type="entry name" value="RPB6/omega-like_sf"/>
</dbReference>
<evidence type="ECO:0000256" key="2">
    <source>
        <dbReference type="ARBA" id="ARBA00012418"/>
    </source>
</evidence>
<dbReference type="Pfam" id="PF01192">
    <property type="entry name" value="RNA_pol_Rpb6"/>
    <property type="match status" value="1"/>
</dbReference>
<dbReference type="InterPro" id="IPR003716">
    <property type="entry name" value="DNA-dir_RNA_pol_omega"/>
</dbReference>
<dbReference type="Gene3D" id="3.90.940.10">
    <property type="match status" value="1"/>
</dbReference>
<keyword evidence="4 11" id="KW-0240">DNA-directed RNA polymerase</keyword>
<reference evidence="12 13" key="1">
    <citation type="submission" date="2020-04" db="EMBL/GenBank/DDBJ databases">
        <authorList>
            <person name="Graf S J."/>
        </authorList>
    </citation>
    <scope>NUCLEOTIDE SEQUENCE [LARGE SCALE GENOMIC DNA]</scope>
    <source>
        <strain evidence="12">1</strain>
    </source>
</reference>
<dbReference type="InterPro" id="IPR006110">
    <property type="entry name" value="Pol_omega/Rpo6/RPB6"/>
</dbReference>
<sequence length="66" mass="7616">MSDFVFQDCYKSCFNKFELVLVASKRAKDISFKNSKLFVDPLKNKSTVIALREIEGGFVNKFSEEK</sequence>
<evidence type="ECO:0000256" key="6">
    <source>
        <dbReference type="ARBA" id="ARBA00022695"/>
    </source>
</evidence>
<dbReference type="GO" id="GO:0006351">
    <property type="term" value="P:DNA-templated transcription"/>
    <property type="evidence" value="ECO:0007669"/>
    <property type="project" value="UniProtKB-UniRule"/>
</dbReference>
<evidence type="ECO:0000313" key="12">
    <source>
        <dbReference type="EMBL" id="CAB3976505.1"/>
    </source>
</evidence>
<keyword evidence="7 11" id="KW-0804">Transcription</keyword>
<dbReference type="EMBL" id="LR794158">
    <property type="protein sequence ID" value="CAB3976505.1"/>
    <property type="molecule type" value="Genomic_DNA"/>
</dbReference>
<evidence type="ECO:0000256" key="3">
    <source>
        <dbReference type="ARBA" id="ARBA00013725"/>
    </source>
</evidence>
<keyword evidence="13" id="KW-1185">Reference proteome</keyword>
<dbReference type="GO" id="GO:0003677">
    <property type="term" value="F:DNA binding"/>
    <property type="evidence" value="ECO:0007669"/>
    <property type="project" value="UniProtKB-UniRule"/>
</dbReference>
<comment type="similarity">
    <text evidence="1 11">Belongs to the RNA polymerase subunit omega family.</text>
</comment>
<evidence type="ECO:0000256" key="1">
    <source>
        <dbReference type="ARBA" id="ARBA00006711"/>
    </source>
</evidence>
<comment type="function">
    <text evidence="11">Promotes RNA polymerase assembly. Latches the N- and C-terminal regions of the beta' subunit thereby facilitating its interaction with the beta and alpha subunits.</text>
</comment>
<dbReference type="PANTHER" id="PTHR34476:SF1">
    <property type="entry name" value="DNA-DIRECTED RNA POLYMERASE SUBUNIT OMEGA"/>
    <property type="match status" value="1"/>
</dbReference>
<dbReference type="GO" id="GO:0003899">
    <property type="term" value="F:DNA-directed RNA polymerase activity"/>
    <property type="evidence" value="ECO:0007669"/>
    <property type="project" value="UniProtKB-UniRule"/>
</dbReference>
<dbReference type="Proteomes" id="UP000509549">
    <property type="component" value="Chromosome"/>
</dbReference>
<proteinExistence type="inferred from homology"/>
<protein>
    <recommendedName>
        <fullName evidence="3 11">DNA-directed RNA polymerase subunit omega</fullName>
        <shortName evidence="11">RNAP omega subunit</shortName>
        <ecNumber evidence="2 11">2.7.7.6</ecNumber>
    </recommendedName>
    <alternativeName>
        <fullName evidence="9 11">RNA polymerase omega subunit</fullName>
    </alternativeName>
    <alternativeName>
        <fullName evidence="8 11">Transcriptase subunit omega</fullName>
    </alternativeName>
</protein>
<keyword evidence="5 11" id="KW-0808">Transferase</keyword>
<dbReference type="PANTHER" id="PTHR34476">
    <property type="entry name" value="DNA-DIRECTED RNA POLYMERASE SUBUNIT OMEGA"/>
    <property type="match status" value="1"/>
</dbReference>
<dbReference type="SMART" id="SM01409">
    <property type="entry name" value="RNA_pol_Rpb6"/>
    <property type="match status" value="1"/>
</dbReference>
<evidence type="ECO:0000256" key="11">
    <source>
        <dbReference type="HAMAP-Rule" id="MF_00366"/>
    </source>
</evidence>
<accession>A0A6J5JX50</accession>
<keyword evidence="6 11" id="KW-0548">Nucleotidyltransferase</keyword>
<gene>
    <name evidence="11 12" type="primary">rpoZ</name>
    <name evidence="12" type="ORF">ESZ_00315</name>
</gene>